<keyword evidence="1" id="KW-0472">Membrane</keyword>
<dbReference type="AlphaFoldDB" id="A0A2P2PYA1"/>
<accession>A0A2P2PYA1</accession>
<name>A0A2P2PYA1_RHIMU</name>
<organism evidence="2">
    <name type="scientific">Rhizophora mucronata</name>
    <name type="common">Asiatic mangrove</name>
    <dbReference type="NCBI Taxonomy" id="61149"/>
    <lineage>
        <taxon>Eukaryota</taxon>
        <taxon>Viridiplantae</taxon>
        <taxon>Streptophyta</taxon>
        <taxon>Embryophyta</taxon>
        <taxon>Tracheophyta</taxon>
        <taxon>Spermatophyta</taxon>
        <taxon>Magnoliopsida</taxon>
        <taxon>eudicotyledons</taxon>
        <taxon>Gunneridae</taxon>
        <taxon>Pentapetalae</taxon>
        <taxon>rosids</taxon>
        <taxon>fabids</taxon>
        <taxon>Malpighiales</taxon>
        <taxon>Rhizophoraceae</taxon>
        <taxon>Rhizophora</taxon>
    </lineage>
</organism>
<evidence type="ECO:0000256" key="1">
    <source>
        <dbReference type="SAM" id="Phobius"/>
    </source>
</evidence>
<feature type="transmembrane region" description="Helical" evidence="1">
    <location>
        <begin position="6"/>
        <end position="22"/>
    </location>
</feature>
<reference evidence="2" key="1">
    <citation type="submission" date="2018-02" db="EMBL/GenBank/DDBJ databases">
        <title>Rhizophora mucronata_Transcriptome.</title>
        <authorList>
            <person name="Meera S.P."/>
            <person name="Sreeshan A."/>
            <person name="Augustine A."/>
        </authorList>
    </citation>
    <scope>NUCLEOTIDE SEQUENCE</scope>
    <source>
        <tissue evidence="2">Leaf</tissue>
    </source>
</reference>
<keyword evidence="1" id="KW-1133">Transmembrane helix</keyword>
<proteinExistence type="predicted"/>
<sequence length="50" mass="5550">MGCHCFSFNIFLLCLCGLYYALSLPKTKESRVIVIISRYGTSLPEFPGGC</sequence>
<evidence type="ECO:0000313" key="2">
    <source>
        <dbReference type="EMBL" id="MBX59721.1"/>
    </source>
</evidence>
<protein>
    <submittedName>
        <fullName evidence="2">Uncharacterized protein</fullName>
    </submittedName>
</protein>
<dbReference type="EMBL" id="GGEC01079237">
    <property type="protein sequence ID" value="MBX59721.1"/>
    <property type="molecule type" value="Transcribed_RNA"/>
</dbReference>
<keyword evidence="1" id="KW-0812">Transmembrane</keyword>